<dbReference type="Gene3D" id="1.10.238.270">
    <property type="match status" value="1"/>
</dbReference>
<evidence type="ECO:0000256" key="4">
    <source>
        <dbReference type="SAM" id="MobiDB-lite"/>
    </source>
</evidence>
<comment type="subcellular location">
    <subcellularLocation>
        <location evidence="1">Secreted</location>
    </subcellularLocation>
</comment>
<dbReference type="AlphaFoldDB" id="A0A346RVG3"/>
<evidence type="ECO:0000256" key="3">
    <source>
        <dbReference type="ARBA" id="ARBA00022525"/>
    </source>
</evidence>
<name>A0A346RVG3_ADELI</name>
<feature type="signal peptide" evidence="5">
    <location>
        <begin position="1"/>
        <end position="17"/>
    </location>
</feature>
<evidence type="ECO:0000313" key="6">
    <source>
        <dbReference type="EMBL" id="AXS78203.1"/>
    </source>
</evidence>
<proteinExistence type="evidence at transcript level"/>
<dbReference type="PANTHER" id="PTHR21066">
    <property type="entry name" value="ODORANT-BINDING PROTEIN 59A-RELATED"/>
    <property type="match status" value="1"/>
</dbReference>
<keyword evidence="5" id="KW-0732">Signal</keyword>
<evidence type="ECO:0000256" key="2">
    <source>
        <dbReference type="ARBA" id="ARBA00008098"/>
    </source>
</evidence>
<feature type="region of interest" description="Disordered" evidence="4">
    <location>
        <begin position="60"/>
        <end position="87"/>
    </location>
</feature>
<dbReference type="GO" id="GO:0005549">
    <property type="term" value="F:odorant binding"/>
    <property type="evidence" value="ECO:0007669"/>
    <property type="project" value="InterPro"/>
</dbReference>
<accession>A0A346RVG3</accession>
<comment type="similarity">
    <text evidence="2">Belongs to the PBP/GOBP family.</text>
</comment>
<sequence>MNTLLLCAVIAVSACFAYDFSDPEFNIIIDDELFDIAEGKDTLLRNRRDIDDDDERMAFEQDEADDPSNGPPDHLSEMNDENSHHKGHCKRHHKSCCGKTPLPLSLIQHGKNETKRSTGSECYEEIDAKMGNKTSLENDMDPYNCEKVKRMKKKQYCMHECKAKKMGVANEQGVLDFPKVKDLLLSRVNETWQKEVLGQAVDTCATSKFDQTWKDDQDEYKCNPQALQFKHCVWKQVELKCPEEYQNTGRHCKKLRTKLTSETNKETATKETTI</sequence>
<dbReference type="EMBL" id="MG191320">
    <property type="protein sequence ID" value="AXS78203.1"/>
    <property type="molecule type" value="mRNA"/>
</dbReference>
<gene>
    <name evidence="6" type="primary">OBP18</name>
</gene>
<protein>
    <submittedName>
        <fullName evidence="6">Odorant-binding protein 18</fullName>
    </submittedName>
</protein>
<dbReference type="InterPro" id="IPR052295">
    <property type="entry name" value="Odorant-binding_protein"/>
</dbReference>
<reference evidence="6" key="1">
    <citation type="journal article" date="2018" name="J. Asia-Pac. Entomol.">
        <title>Molecular characterization and expression analysis of putative odorant carrier proteins in Adelphocoris lineolatus.</title>
        <authorList>
            <person name="Xiao Y."/>
            <person name="Sun L."/>
            <person name="Wang Q."/>
            <person name="Zhang Q."/>
            <person name="Gu S.-H."/>
            <person name="Khashaveh A."/>
            <person name="Liu Z.-W."/>
            <person name="Zhang Y.-J."/>
        </authorList>
    </citation>
    <scope>NUCLEOTIDE SEQUENCE</scope>
</reference>
<evidence type="ECO:0000256" key="1">
    <source>
        <dbReference type="ARBA" id="ARBA00004613"/>
    </source>
</evidence>
<feature type="chain" id="PRO_5016972165" evidence="5">
    <location>
        <begin position="18"/>
        <end position="274"/>
    </location>
</feature>
<evidence type="ECO:0000256" key="5">
    <source>
        <dbReference type="SAM" id="SignalP"/>
    </source>
</evidence>
<feature type="compositionally biased region" description="Basic and acidic residues" evidence="4">
    <location>
        <begin position="74"/>
        <end position="84"/>
    </location>
</feature>
<keyword evidence="3" id="KW-0964">Secreted</keyword>
<organism evidence="6">
    <name type="scientific">Adelphocoris lineolatus</name>
    <name type="common">Alfalfa plant bug</name>
    <dbReference type="NCBI Taxonomy" id="236346"/>
    <lineage>
        <taxon>Eukaryota</taxon>
        <taxon>Metazoa</taxon>
        <taxon>Ecdysozoa</taxon>
        <taxon>Arthropoda</taxon>
        <taxon>Hexapoda</taxon>
        <taxon>Insecta</taxon>
        <taxon>Pterygota</taxon>
        <taxon>Neoptera</taxon>
        <taxon>Paraneoptera</taxon>
        <taxon>Hemiptera</taxon>
        <taxon>Heteroptera</taxon>
        <taxon>Panheteroptera</taxon>
        <taxon>Cimicomorpha</taxon>
        <taxon>Miridae</taxon>
        <taxon>Mirini</taxon>
        <taxon>Adelphocoris</taxon>
    </lineage>
</organism>
<dbReference type="PANTHER" id="PTHR21066:SF17">
    <property type="entry name" value="AGAP011368-PA"/>
    <property type="match status" value="1"/>
</dbReference>
<dbReference type="InterPro" id="IPR036728">
    <property type="entry name" value="PBP_GOBP_sf"/>
</dbReference>
<dbReference type="GO" id="GO:0005576">
    <property type="term" value="C:extracellular region"/>
    <property type="evidence" value="ECO:0007669"/>
    <property type="project" value="UniProtKB-SubCell"/>
</dbReference>
<dbReference type="SUPFAM" id="SSF47565">
    <property type="entry name" value="Insect pheromone/odorant-binding proteins"/>
    <property type="match status" value="1"/>
</dbReference>